<protein>
    <recommendedName>
        <fullName evidence="1">CinA C-terminal domain-containing protein</fullName>
    </recommendedName>
</protein>
<dbReference type="PATRIC" id="fig|1217675.3.peg.663"/>
<dbReference type="Pfam" id="PF02464">
    <property type="entry name" value="CinA"/>
    <property type="match status" value="1"/>
</dbReference>
<dbReference type="Proteomes" id="UP000018438">
    <property type="component" value="Unassembled WGS sequence"/>
</dbReference>
<evidence type="ECO:0000259" key="1">
    <source>
        <dbReference type="Pfam" id="PF02464"/>
    </source>
</evidence>
<dbReference type="InterPro" id="IPR008136">
    <property type="entry name" value="CinA_C"/>
</dbReference>
<dbReference type="Gene3D" id="3.90.950.20">
    <property type="entry name" value="CinA-like"/>
    <property type="match status" value="1"/>
</dbReference>
<accession>N8WQT3</accession>
<evidence type="ECO:0000313" key="2">
    <source>
        <dbReference type="EMBL" id="ENV14442.1"/>
    </source>
</evidence>
<keyword evidence="3" id="KW-1185">Reference proteome</keyword>
<name>N8WQT3_9GAMM</name>
<feature type="domain" description="CinA C-terminal" evidence="1">
    <location>
        <begin position="19"/>
        <end position="156"/>
    </location>
</feature>
<sequence>MLKECCDLLEQKKLKVAFVEKECCDLLEQKKLKVAFVESASSGYLSSQFSLYKECGAQILLGGLVCYDANLKMSILGVPQDLIDKYSPESPEVTNALAITGQKLFQEADLIVACTGLLKPGGSECKEKPVGTFFVSVFYEGQTYDYRYLIDGTPEERLDILTEQIADQMMDLIDSKTA</sequence>
<organism evidence="2 3">
    <name type="scientific">Acinetobacter schindleri NIPH 900</name>
    <dbReference type="NCBI Taxonomy" id="1217675"/>
    <lineage>
        <taxon>Bacteria</taxon>
        <taxon>Pseudomonadati</taxon>
        <taxon>Pseudomonadota</taxon>
        <taxon>Gammaproteobacteria</taxon>
        <taxon>Moraxellales</taxon>
        <taxon>Moraxellaceae</taxon>
        <taxon>Acinetobacter</taxon>
    </lineage>
</organism>
<proteinExistence type="predicted"/>
<dbReference type="RefSeq" id="WP_004812798.1">
    <property type="nucleotide sequence ID" value="NZ_KB849450.1"/>
</dbReference>
<dbReference type="HOGENOM" id="CLU_030805_4_0_6"/>
<comment type="caution">
    <text evidence="2">The sequence shown here is derived from an EMBL/GenBank/DDBJ whole genome shotgun (WGS) entry which is preliminary data.</text>
</comment>
<evidence type="ECO:0000313" key="3">
    <source>
        <dbReference type="Proteomes" id="UP000018438"/>
    </source>
</evidence>
<dbReference type="EMBL" id="APPI01000010">
    <property type="protein sequence ID" value="ENV14442.1"/>
    <property type="molecule type" value="Genomic_DNA"/>
</dbReference>
<reference evidence="2 3" key="1">
    <citation type="submission" date="2013-02" db="EMBL/GenBank/DDBJ databases">
        <title>The Genome Sequence of Acinetobacter schindleri NIPH 900.</title>
        <authorList>
            <consortium name="The Broad Institute Genome Sequencing Platform"/>
            <consortium name="The Broad Institute Genome Sequencing Center for Infectious Disease"/>
            <person name="Cerqueira G."/>
            <person name="Feldgarden M."/>
            <person name="Courvalin P."/>
            <person name="Perichon B."/>
            <person name="Grillot-Courvalin C."/>
            <person name="Clermont D."/>
            <person name="Rocha E."/>
            <person name="Yoon E.-J."/>
            <person name="Nemec A."/>
            <person name="Walker B."/>
            <person name="Young S.K."/>
            <person name="Zeng Q."/>
            <person name="Gargeya S."/>
            <person name="Fitzgerald M."/>
            <person name="Haas B."/>
            <person name="Abouelleil A."/>
            <person name="Alvarado L."/>
            <person name="Arachchi H.M."/>
            <person name="Berlin A.M."/>
            <person name="Chapman S.B."/>
            <person name="Dewar J."/>
            <person name="Goldberg J."/>
            <person name="Griggs A."/>
            <person name="Gujja S."/>
            <person name="Hansen M."/>
            <person name="Howarth C."/>
            <person name="Imamovic A."/>
            <person name="Larimer J."/>
            <person name="McCowan C."/>
            <person name="Murphy C."/>
            <person name="Neiman D."/>
            <person name="Pearson M."/>
            <person name="Priest M."/>
            <person name="Roberts A."/>
            <person name="Saif S."/>
            <person name="Shea T."/>
            <person name="Sisk P."/>
            <person name="Sykes S."/>
            <person name="Wortman J."/>
            <person name="Nusbaum C."/>
            <person name="Birren B."/>
        </authorList>
    </citation>
    <scope>NUCLEOTIDE SEQUENCE [LARGE SCALE GENOMIC DNA]</scope>
    <source>
        <strain evidence="2 3">NIPH 900</strain>
    </source>
</reference>
<dbReference type="AlphaFoldDB" id="N8WQT3"/>
<dbReference type="SUPFAM" id="SSF142433">
    <property type="entry name" value="CinA-like"/>
    <property type="match status" value="1"/>
</dbReference>
<dbReference type="InterPro" id="IPR036653">
    <property type="entry name" value="CinA-like_C"/>
</dbReference>
<gene>
    <name evidence="2" type="ORF">F965_00686</name>
</gene>